<keyword evidence="2" id="KW-0812">Transmembrane</keyword>
<sequence length="110" mass="12467">MQNKDTLFNTIDTHNKHQIVSAFLSPMKQIAHLFLFIFICFSLASFNIITLHAAENDSTSSVNMEMIPNYVESSSTSKVNSITHQENNGARSLEQWPKIDPSDPFSHRVL</sequence>
<evidence type="ECO:0000256" key="1">
    <source>
        <dbReference type="SAM" id="MobiDB-lite"/>
    </source>
</evidence>
<protein>
    <submittedName>
        <fullName evidence="3">Uncharacterized protein</fullName>
    </submittedName>
</protein>
<organism evidence="3 4">
    <name type="scientific">Shewanella surugensis</name>
    <dbReference type="NCBI Taxonomy" id="212020"/>
    <lineage>
        <taxon>Bacteria</taxon>
        <taxon>Pseudomonadati</taxon>
        <taxon>Pseudomonadota</taxon>
        <taxon>Gammaproteobacteria</taxon>
        <taxon>Alteromonadales</taxon>
        <taxon>Shewanellaceae</taxon>
        <taxon>Shewanella</taxon>
    </lineage>
</organism>
<proteinExistence type="predicted"/>
<reference evidence="3 4" key="1">
    <citation type="submission" date="2022-01" db="EMBL/GenBank/DDBJ databases">
        <title>Whole genome-based taxonomy of the Shewanellaceae.</title>
        <authorList>
            <person name="Martin-Rodriguez A.J."/>
        </authorList>
    </citation>
    <scope>NUCLEOTIDE SEQUENCE [LARGE SCALE GENOMIC DNA]</scope>
    <source>
        <strain evidence="3 4">DSM 17177</strain>
    </source>
</reference>
<keyword evidence="4" id="KW-1185">Reference proteome</keyword>
<dbReference type="Proteomes" id="UP001203423">
    <property type="component" value="Unassembled WGS sequence"/>
</dbReference>
<name>A0ABT0LE91_9GAMM</name>
<gene>
    <name evidence="3" type="ORF">L2764_16450</name>
</gene>
<feature type="region of interest" description="Disordered" evidence="1">
    <location>
        <begin position="74"/>
        <end position="110"/>
    </location>
</feature>
<dbReference type="EMBL" id="JAKIKS010000070">
    <property type="protein sequence ID" value="MCL1126018.1"/>
    <property type="molecule type" value="Genomic_DNA"/>
</dbReference>
<evidence type="ECO:0000313" key="4">
    <source>
        <dbReference type="Proteomes" id="UP001203423"/>
    </source>
</evidence>
<evidence type="ECO:0000313" key="3">
    <source>
        <dbReference type="EMBL" id="MCL1126018.1"/>
    </source>
</evidence>
<comment type="caution">
    <text evidence="3">The sequence shown here is derived from an EMBL/GenBank/DDBJ whole genome shotgun (WGS) entry which is preliminary data.</text>
</comment>
<keyword evidence="2" id="KW-1133">Transmembrane helix</keyword>
<feature type="transmembrane region" description="Helical" evidence="2">
    <location>
        <begin position="30"/>
        <end position="54"/>
    </location>
</feature>
<dbReference type="RefSeq" id="WP_248941350.1">
    <property type="nucleotide sequence ID" value="NZ_JAKIKS010000070.1"/>
</dbReference>
<accession>A0ABT0LE91</accession>
<evidence type="ECO:0000256" key="2">
    <source>
        <dbReference type="SAM" id="Phobius"/>
    </source>
</evidence>
<keyword evidence="2" id="KW-0472">Membrane</keyword>
<feature type="compositionally biased region" description="Polar residues" evidence="1">
    <location>
        <begin position="74"/>
        <end position="90"/>
    </location>
</feature>